<dbReference type="Pfam" id="PF00326">
    <property type="entry name" value="Peptidase_S9"/>
    <property type="match status" value="1"/>
</dbReference>
<evidence type="ECO:0000256" key="4">
    <source>
        <dbReference type="ARBA" id="ARBA00045448"/>
    </source>
</evidence>
<comment type="function">
    <text evidence="4">Serine peptidase whose precise substrate specificity remains unclear. Does not cleave peptides after a arginine or lysine residue. Regulates trans-Golgi network morphology and sorting by regulating the membrane binding of the AP-1 complex. May play a role in the regulation of synaptic vesicle exocytosis.</text>
</comment>
<dbReference type="GO" id="GO:0006508">
    <property type="term" value="P:proteolysis"/>
    <property type="evidence" value="ECO:0007669"/>
    <property type="project" value="InterPro"/>
</dbReference>
<gene>
    <name evidence="6" type="ORF">CEUR00632_LOCUS7275</name>
</gene>
<dbReference type="InterPro" id="IPR001375">
    <property type="entry name" value="Peptidase_S9_cat"/>
</dbReference>
<dbReference type="GO" id="GO:0008236">
    <property type="term" value="F:serine-type peptidase activity"/>
    <property type="evidence" value="ECO:0007669"/>
    <property type="project" value="InterPro"/>
</dbReference>
<organism evidence="6">
    <name type="scientific">Chlamydomonas euryale</name>
    <dbReference type="NCBI Taxonomy" id="1486919"/>
    <lineage>
        <taxon>Eukaryota</taxon>
        <taxon>Viridiplantae</taxon>
        <taxon>Chlorophyta</taxon>
        <taxon>core chlorophytes</taxon>
        <taxon>Chlorophyceae</taxon>
        <taxon>CS clade</taxon>
        <taxon>Chlamydomonadales</taxon>
        <taxon>Chlamydomonadaceae</taxon>
        <taxon>Chlamydomonas</taxon>
    </lineage>
</organism>
<dbReference type="PANTHER" id="PTHR11757:SF19">
    <property type="entry name" value="PROLYL ENDOPEPTIDASE-LIKE"/>
    <property type="match status" value="1"/>
</dbReference>
<feature type="domain" description="Peptidase S9 prolyl oligopeptidase catalytic" evidence="5">
    <location>
        <begin position="3"/>
        <end position="142"/>
    </location>
</feature>
<protein>
    <recommendedName>
        <fullName evidence="2">Prolyl endopeptidase-like</fullName>
    </recommendedName>
    <alternativeName>
        <fullName evidence="3">Prolylendopeptidase-like</fullName>
    </alternativeName>
</protein>
<reference evidence="6" key="1">
    <citation type="submission" date="2021-01" db="EMBL/GenBank/DDBJ databases">
        <authorList>
            <person name="Corre E."/>
            <person name="Pelletier E."/>
            <person name="Niang G."/>
            <person name="Scheremetjew M."/>
            <person name="Finn R."/>
            <person name="Kale V."/>
            <person name="Holt S."/>
            <person name="Cochrane G."/>
            <person name="Meng A."/>
            <person name="Brown T."/>
            <person name="Cohen L."/>
        </authorList>
    </citation>
    <scope>NUCLEOTIDE SEQUENCE</scope>
    <source>
        <strain evidence="6">CCMP219</strain>
    </source>
</reference>
<evidence type="ECO:0000256" key="2">
    <source>
        <dbReference type="ARBA" id="ARBA00039290"/>
    </source>
</evidence>
<proteinExistence type="inferred from homology"/>
<evidence type="ECO:0000313" key="6">
    <source>
        <dbReference type="EMBL" id="CAD8287237.1"/>
    </source>
</evidence>
<dbReference type="InterPro" id="IPR029058">
    <property type="entry name" value="AB_hydrolase_fold"/>
</dbReference>
<accession>A0A7R9V8G0</accession>
<evidence type="ECO:0000256" key="3">
    <source>
        <dbReference type="ARBA" id="ARBA00042165"/>
    </source>
</evidence>
<dbReference type="Gene3D" id="3.40.50.1820">
    <property type="entry name" value="alpha/beta hydrolase"/>
    <property type="match status" value="1"/>
</dbReference>
<dbReference type="PANTHER" id="PTHR11757">
    <property type="entry name" value="PROTEASE FAMILY S9A OLIGOPEPTIDASE"/>
    <property type="match status" value="1"/>
</dbReference>
<dbReference type="InterPro" id="IPR051543">
    <property type="entry name" value="Serine_Peptidase_S9A"/>
</dbReference>
<comment type="similarity">
    <text evidence="1">Belongs to the peptidase S9A family.</text>
</comment>
<evidence type="ECO:0000259" key="5">
    <source>
        <dbReference type="Pfam" id="PF00326"/>
    </source>
</evidence>
<dbReference type="EMBL" id="HBEC01015615">
    <property type="protein sequence ID" value="CAD8287237.1"/>
    <property type="molecule type" value="Transcribed_RNA"/>
</dbReference>
<dbReference type="AlphaFoldDB" id="A0A7R9V8G0"/>
<name>A0A7R9V8G0_9CHLO</name>
<sequence length="152" mass="16386">MSDETLPLVFKERRQWGNPMSDAAAYTCIRAYSPYDNLDDAWTRAHRHRGGAAAGGSKACLGFPHVLLTGSLNDARVPYHEPAKYAAKLRVLQAYERQRGQSPLPLVLLQVAATGGHGASSGGSGRLAERAAKYGFLFWALGVDRGGLTNKS</sequence>
<evidence type="ECO:0000256" key="1">
    <source>
        <dbReference type="ARBA" id="ARBA00005228"/>
    </source>
</evidence>